<dbReference type="Proteomes" id="UP001597260">
    <property type="component" value="Unassembled WGS sequence"/>
</dbReference>
<dbReference type="EMBL" id="JBHTMP010000055">
    <property type="protein sequence ID" value="MFD1324690.1"/>
    <property type="molecule type" value="Genomic_DNA"/>
</dbReference>
<comment type="caution">
    <text evidence="11">The sequence shown here is derived from an EMBL/GenBank/DDBJ whole genome shotgun (WGS) entry which is preliminary data.</text>
</comment>
<dbReference type="GO" id="GO:0016740">
    <property type="term" value="F:transferase activity"/>
    <property type="evidence" value="ECO:0007669"/>
    <property type="project" value="UniProtKB-KW"/>
</dbReference>
<evidence type="ECO:0000256" key="10">
    <source>
        <dbReference type="ARBA" id="ARBA00048540"/>
    </source>
</evidence>
<evidence type="ECO:0000256" key="8">
    <source>
        <dbReference type="ARBA" id="ARBA00022842"/>
    </source>
</evidence>
<organism evidence="11 12">
    <name type="scientific">Micromonospora sonneratiae</name>
    <dbReference type="NCBI Taxonomy" id="1184706"/>
    <lineage>
        <taxon>Bacteria</taxon>
        <taxon>Bacillati</taxon>
        <taxon>Actinomycetota</taxon>
        <taxon>Actinomycetes</taxon>
        <taxon>Micromonosporales</taxon>
        <taxon>Micromonosporaceae</taxon>
        <taxon>Micromonospora</taxon>
    </lineage>
</organism>
<keyword evidence="6" id="KW-0479">Metal-binding</keyword>
<keyword evidence="4" id="KW-0285">Flavoprotein</keyword>
<reference evidence="12" key="1">
    <citation type="journal article" date="2019" name="Int. J. Syst. Evol. Microbiol.">
        <title>The Global Catalogue of Microorganisms (GCM) 10K type strain sequencing project: providing services to taxonomists for standard genome sequencing and annotation.</title>
        <authorList>
            <consortium name="The Broad Institute Genomics Platform"/>
            <consortium name="The Broad Institute Genome Sequencing Center for Infectious Disease"/>
            <person name="Wu L."/>
            <person name="Ma J."/>
        </authorList>
    </citation>
    <scope>NUCLEOTIDE SEQUENCE [LARGE SCALE GENOMIC DNA]</scope>
    <source>
        <strain evidence="12">JCM 31037</strain>
    </source>
</reference>
<evidence type="ECO:0000256" key="9">
    <source>
        <dbReference type="ARBA" id="ARBA00031306"/>
    </source>
</evidence>
<dbReference type="RefSeq" id="WP_377575742.1">
    <property type="nucleotide sequence ID" value="NZ_JBHTMP010000055.1"/>
</dbReference>
<dbReference type="InterPro" id="IPR024932">
    <property type="entry name" value="ApbE"/>
</dbReference>
<evidence type="ECO:0000256" key="6">
    <source>
        <dbReference type="ARBA" id="ARBA00022723"/>
    </source>
</evidence>
<evidence type="ECO:0000256" key="5">
    <source>
        <dbReference type="ARBA" id="ARBA00022679"/>
    </source>
</evidence>
<accession>A0ABW3YMR3</accession>
<evidence type="ECO:0000256" key="2">
    <source>
        <dbReference type="ARBA" id="ARBA00011955"/>
    </source>
</evidence>
<keyword evidence="12" id="KW-1185">Reference proteome</keyword>
<keyword evidence="8" id="KW-0460">Magnesium</keyword>
<evidence type="ECO:0000313" key="12">
    <source>
        <dbReference type="Proteomes" id="UP001597260"/>
    </source>
</evidence>
<evidence type="ECO:0000256" key="4">
    <source>
        <dbReference type="ARBA" id="ARBA00022630"/>
    </source>
</evidence>
<gene>
    <name evidence="11" type="ORF">ACFQ4H_26745</name>
</gene>
<evidence type="ECO:0000256" key="7">
    <source>
        <dbReference type="ARBA" id="ARBA00022827"/>
    </source>
</evidence>
<keyword evidence="5 11" id="KW-0808">Transferase</keyword>
<dbReference type="Gene3D" id="3.10.520.10">
    <property type="entry name" value="ApbE-like domains"/>
    <property type="match status" value="1"/>
</dbReference>
<dbReference type="SUPFAM" id="SSF143631">
    <property type="entry name" value="ApbE-like"/>
    <property type="match status" value="1"/>
</dbReference>
<dbReference type="Pfam" id="PF02424">
    <property type="entry name" value="ApbE"/>
    <property type="match status" value="1"/>
</dbReference>
<evidence type="ECO:0000256" key="1">
    <source>
        <dbReference type="ARBA" id="ARBA00001946"/>
    </source>
</evidence>
<comment type="catalytic activity">
    <reaction evidence="10">
        <text>L-threonyl-[protein] + FAD = FMN-L-threonyl-[protein] + AMP + H(+)</text>
        <dbReference type="Rhea" id="RHEA:36847"/>
        <dbReference type="Rhea" id="RHEA-COMP:11060"/>
        <dbReference type="Rhea" id="RHEA-COMP:11061"/>
        <dbReference type="ChEBI" id="CHEBI:15378"/>
        <dbReference type="ChEBI" id="CHEBI:30013"/>
        <dbReference type="ChEBI" id="CHEBI:57692"/>
        <dbReference type="ChEBI" id="CHEBI:74257"/>
        <dbReference type="ChEBI" id="CHEBI:456215"/>
        <dbReference type="EC" id="2.7.1.180"/>
    </reaction>
</comment>
<protein>
    <recommendedName>
        <fullName evidence="3">FAD:protein FMN transferase</fullName>
        <ecNumber evidence="2">2.7.1.180</ecNumber>
    </recommendedName>
    <alternativeName>
        <fullName evidence="9">Flavin transferase</fullName>
    </alternativeName>
</protein>
<keyword evidence="7" id="KW-0274">FAD</keyword>
<dbReference type="EC" id="2.7.1.180" evidence="2"/>
<dbReference type="PANTHER" id="PTHR30040:SF2">
    <property type="entry name" value="FAD:PROTEIN FMN TRANSFERASE"/>
    <property type="match status" value="1"/>
</dbReference>
<sequence length="303" mass="31848">MRTARWAYRGTAVRVTVTDPADLTGARRLVTTELSAMTRVCSPGRTDTELSQVHRAAGRPVRISSRLTGLLRAALGCAALTDGDVDPTVGMAILRLRLQRPWLPRYGSSIETGRADGDWRSVVLRTGWLTVPASVVLDLGAVTRAYTAQRCADLLAARYGNGALVGLGRCVATAGLLPAEGWPVSLDGERIMLAGAAVATSSGLDRDPPGSGIIDPRTGRPPEPLWASVSVVATGCAAAKALSAAAVLRGYDAVPWLESLGVAARLVTVDGTRKSVGAWAEWPGTWPAWHPGPTLPPARPRHS</sequence>
<dbReference type="InterPro" id="IPR003374">
    <property type="entry name" value="ApbE-like_sf"/>
</dbReference>
<comment type="cofactor">
    <cofactor evidence="1">
        <name>Mg(2+)</name>
        <dbReference type="ChEBI" id="CHEBI:18420"/>
    </cofactor>
</comment>
<dbReference type="PANTHER" id="PTHR30040">
    <property type="entry name" value="THIAMINE BIOSYNTHESIS LIPOPROTEIN APBE"/>
    <property type="match status" value="1"/>
</dbReference>
<proteinExistence type="predicted"/>
<name>A0ABW3YMR3_9ACTN</name>
<evidence type="ECO:0000256" key="3">
    <source>
        <dbReference type="ARBA" id="ARBA00016337"/>
    </source>
</evidence>
<evidence type="ECO:0000313" key="11">
    <source>
        <dbReference type="EMBL" id="MFD1324690.1"/>
    </source>
</evidence>